<keyword evidence="3" id="KW-1185">Reference proteome</keyword>
<dbReference type="RefSeq" id="WP_034199974.1">
    <property type="nucleotide sequence ID" value="NZ_CABVQD010000044.1"/>
</dbReference>
<evidence type="ECO:0000313" key="2">
    <source>
        <dbReference type="EMBL" id="VWC42577.1"/>
    </source>
</evidence>
<dbReference type="EMBL" id="CABVQD010000044">
    <property type="protein sequence ID" value="VWC42577.1"/>
    <property type="molecule type" value="Genomic_DNA"/>
</dbReference>
<accession>A0A6P2S0Y6</accession>
<feature type="region of interest" description="Disordered" evidence="1">
    <location>
        <begin position="97"/>
        <end position="124"/>
    </location>
</feature>
<evidence type="ECO:0000313" key="3">
    <source>
        <dbReference type="Proteomes" id="UP000494330"/>
    </source>
</evidence>
<dbReference type="Proteomes" id="UP000494330">
    <property type="component" value="Unassembled WGS sequence"/>
</dbReference>
<evidence type="ECO:0000256" key="1">
    <source>
        <dbReference type="SAM" id="MobiDB-lite"/>
    </source>
</evidence>
<dbReference type="AlphaFoldDB" id="A0A6P2S0Y6"/>
<reference evidence="2 3" key="1">
    <citation type="submission" date="2019-09" db="EMBL/GenBank/DDBJ databases">
        <authorList>
            <person name="Depoorter E."/>
        </authorList>
    </citation>
    <scope>NUCLEOTIDE SEQUENCE [LARGE SCALE GENOMIC DNA]</scope>
    <source>
        <strain evidence="2">LMG 30113</strain>
    </source>
</reference>
<proteinExistence type="predicted"/>
<organism evidence="2 3">
    <name type="scientific">Burkholderia paludis</name>
    <dbReference type="NCBI Taxonomy" id="1506587"/>
    <lineage>
        <taxon>Bacteria</taxon>
        <taxon>Pseudomonadati</taxon>
        <taxon>Pseudomonadota</taxon>
        <taxon>Betaproteobacteria</taxon>
        <taxon>Burkholderiales</taxon>
        <taxon>Burkholderiaceae</taxon>
        <taxon>Burkholderia</taxon>
        <taxon>Burkholderia cepacia complex</taxon>
    </lineage>
</organism>
<name>A0A6P2S0Y6_9BURK</name>
<protein>
    <submittedName>
        <fullName evidence="2">Integrase family protein</fullName>
    </submittedName>
</protein>
<gene>
    <name evidence="2" type="ORF">BPA30113_07034</name>
</gene>
<sequence>MNPFAGLPTAPAVALGTTGRMRTLAQCQFVMQNVLRRVSAFDVSGELAAHDATTACDAIVLLFVYATGLQRVEGAAVAVGAPSRGVLDDAPDDRWSLPVMGKGRRARTVPMPRRINDEQQAQLR</sequence>